<feature type="domain" description="TUG ubiquitin-like" evidence="1">
    <location>
        <begin position="1"/>
        <end position="44"/>
    </location>
</feature>
<dbReference type="Pfam" id="PF11470">
    <property type="entry name" value="TUG-UBL1"/>
    <property type="match status" value="1"/>
</dbReference>
<evidence type="ECO:0000313" key="2">
    <source>
        <dbReference type="Ensembl" id="ENSCANP00000029740.1"/>
    </source>
</evidence>
<keyword evidence="3" id="KW-1185">Reference proteome</keyword>
<reference evidence="2" key="2">
    <citation type="submission" date="2025-09" db="UniProtKB">
        <authorList>
            <consortium name="Ensembl"/>
        </authorList>
    </citation>
    <scope>IDENTIFICATION</scope>
</reference>
<dbReference type="GO" id="GO:0005634">
    <property type="term" value="C:nucleus"/>
    <property type="evidence" value="ECO:0007669"/>
    <property type="project" value="TreeGrafter"/>
</dbReference>
<organism evidence="2 3">
    <name type="scientific">Colobus angolensis palliatus</name>
    <name type="common">Peters' Angolan colobus</name>
    <dbReference type="NCBI Taxonomy" id="336983"/>
    <lineage>
        <taxon>Eukaryota</taxon>
        <taxon>Metazoa</taxon>
        <taxon>Chordata</taxon>
        <taxon>Craniata</taxon>
        <taxon>Vertebrata</taxon>
        <taxon>Euteleostomi</taxon>
        <taxon>Mammalia</taxon>
        <taxon>Eutheria</taxon>
        <taxon>Euarchontoglires</taxon>
        <taxon>Primates</taxon>
        <taxon>Haplorrhini</taxon>
        <taxon>Catarrhini</taxon>
        <taxon>Cercopithecidae</taxon>
        <taxon>Colobinae</taxon>
        <taxon>Colobus</taxon>
    </lineage>
</organism>
<dbReference type="InterPro" id="IPR029071">
    <property type="entry name" value="Ubiquitin-like_domsf"/>
</dbReference>
<dbReference type="Ensembl" id="ENSCANT00000052919.1">
    <property type="protein sequence ID" value="ENSCANP00000029740.1"/>
    <property type="gene ID" value="ENSCANG00000038512.1"/>
</dbReference>
<dbReference type="FunFam" id="3.10.20.90:FF:000204">
    <property type="entry name" value="tether containing UBX domain for GLUT4"/>
    <property type="match status" value="1"/>
</dbReference>
<sequence length="147" mass="16203">VLEDTCRRQDFNPCEYDLKFQRSVLDLSLQWRFANLPNNAKLEMVPASRSREGPENMVRIALQLDDGSRLQASFCSGQTLWELLSHFAQTRECLQHPSGATPVCVYTRDEVGGPLLPTQSSLTLSPLPNWKIRSPAAAGAVAGDSGS</sequence>
<dbReference type="GO" id="GO:0012506">
    <property type="term" value="C:vesicle membrane"/>
    <property type="evidence" value="ECO:0007669"/>
    <property type="project" value="TreeGrafter"/>
</dbReference>
<reference evidence="2" key="1">
    <citation type="submission" date="2025-08" db="UniProtKB">
        <authorList>
            <consortium name="Ensembl"/>
        </authorList>
    </citation>
    <scope>IDENTIFICATION</scope>
</reference>
<dbReference type="GO" id="GO:0005737">
    <property type="term" value="C:cytoplasm"/>
    <property type="evidence" value="ECO:0007669"/>
    <property type="project" value="TreeGrafter"/>
</dbReference>
<name>A0A2K5JLK7_COLAP</name>
<protein>
    <recommendedName>
        <fullName evidence="1">TUG ubiquitin-like domain-containing protein</fullName>
    </recommendedName>
</protein>
<proteinExistence type="predicted"/>
<accession>A0A2K5JLK7</accession>
<evidence type="ECO:0000313" key="3">
    <source>
        <dbReference type="Proteomes" id="UP000233080"/>
    </source>
</evidence>
<dbReference type="InterPro" id="IPR021569">
    <property type="entry name" value="TUG-UBL1"/>
</dbReference>
<dbReference type="OMA" id="WSHEGSE"/>
<dbReference type="GO" id="GO:0042593">
    <property type="term" value="P:glucose homeostasis"/>
    <property type="evidence" value="ECO:0007669"/>
    <property type="project" value="TreeGrafter"/>
</dbReference>
<dbReference type="InterPro" id="IPR059238">
    <property type="entry name" value="UBX1_UBXN9"/>
</dbReference>
<dbReference type="Gene3D" id="3.10.20.90">
    <property type="entry name" value="Phosphatidylinositol 3-kinase Catalytic Subunit, Chain A, domain 1"/>
    <property type="match status" value="1"/>
</dbReference>
<dbReference type="SUPFAM" id="SSF54236">
    <property type="entry name" value="Ubiquitin-like"/>
    <property type="match status" value="1"/>
</dbReference>
<dbReference type="CDD" id="cd16105">
    <property type="entry name" value="Ubl_ASPSCR1_like"/>
    <property type="match status" value="1"/>
</dbReference>
<dbReference type="PANTHER" id="PTHR46467">
    <property type="entry name" value="TETHER CONTAINING UBX DOMAIN FOR GLUT4"/>
    <property type="match status" value="1"/>
</dbReference>
<dbReference type="GO" id="GO:0006886">
    <property type="term" value="P:intracellular protein transport"/>
    <property type="evidence" value="ECO:0007669"/>
    <property type="project" value="TreeGrafter"/>
</dbReference>
<dbReference type="CDD" id="cd17075">
    <property type="entry name" value="UBX1_UBXN9"/>
    <property type="match status" value="1"/>
</dbReference>
<dbReference type="STRING" id="336983.ENSCANP00000029740"/>
<dbReference type="Proteomes" id="UP000233080">
    <property type="component" value="Unassembled WGS sequence"/>
</dbReference>
<dbReference type="AlphaFoldDB" id="A0A2K5JLK7"/>
<evidence type="ECO:0000259" key="1">
    <source>
        <dbReference type="Pfam" id="PF11470"/>
    </source>
</evidence>
<dbReference type="PANTHER" id="PTHR46467:SF1">
    <property type="entry name" value="TETHER CONTAINING UBX DOMAIN FOR GLUT4"/>
    <property type="match status" value="1"/>
</dbReference>